<proteinExistence type="predicted"/>
<name>A0A2K8P8F3_STRLA</name>
<keyword evidence="2" id="KW-1133">Transmembrane helix</keyword>
<dbReference type="GeneID" id="49382237"/>
<keyword evidence="4" id="KW-1185">Reference proteome</keyword>
<dbReference type="KEGG" id="slx:SLAV_05560"/>
<keyword evidence="2" id="KW-0812">Transmembrane</keyword>
<dbReference type="EMBL" id="CP024985">
    <property type="protein sequence ID" value="ATZ23017.1"/>
    <property type="molecule type" value="Genomic_DNA"/>
</dbReference>
<gene>
    <name evidence="3" type="ORF">SLAV_05560</name>
</gene>
<dbReference type="Proteomes" id="UP000231791">
    <property type="component" value="Chromosome"/>
</dbReference>
<evidence type="ECO:0000256" key="2">
    <source>
        <dbReference type="SAM" id="Phobius"/>
    </source>
</evidence>
<keyword evidence="2" id="KW-0472">Membrane</keyword>
<evidence type="ECO:0000256" key="1">
    <source>
        <dbReference type="SAM" id="MobiDB-lite"/>
    </source>
</evidence>
<organism evidence="3 4">
    <name type="scientific">Streptomyces lavendulae subsp. lavendulae</name>
    <dbReference type="NCBI Taxonomy" id="58340"/>
    <lineage>
        <taxon>Bacteria</taxon>
        <taxon>Bacillati</taxon>
        <taxon>Actinomycetota</taxon>
        <taxon>Actinomycetes</taxon>
        <taxon>Kitasatosporales</taxon>
        <taxon>Streptomycetaceae</taxon>
        <taxon>Streptomyces</taxon>
    </lineage>
</organism>
<accession>A0A2K8P8F3</accession>
<sequence>MNDDDEPVFKRSKWGTNRYYYNPRNPLGLTLIVISLLFAGTALILMANRAGPFRPPPDPAPWSPPPFDYSWPPHSSPPTTPAPTPGTTSTPTHRAAGGAGAGAGYTASA</sequence>
<feature type="compositionally biased region" description="Pro residues" evidence="1">
    <location>
        <begin position="53"/>
        <end position="67"/>
    </location>
</feature>
<dbReference type="RefSeq" id="WP_234333578.1">
    <property type="nucleotide sequence ID" value="NZ_CP024985.1"/>
</dbReference>
<protein>
    <submittedName>
        <fullName evidence="3">Uncharacterized protein</fullName>
    </submittedName>
</protein>
<feature type="compositionally biased region" description="Low complexity" evidence="1">
    <location>
        <begin position="85"/>
        <end position="96"/>
    </location>
</feature>
<dbReference type="AlphaFoldDB" id="A0A2K8P8F3"/>
<feature type="transmembrane region" description="Helical" evidence="2">
    <location>
        <begin position="27"/>
        <end position="47"/>
    </location>
</feature>
<feature type="compositionally biased region" description="Pro residues" evidence="1">
    <location>
        <begin position="74"/>
        <end position="84"/>
    </location>
</feature>
<evidence type="ECO:0000313" key="4">
    <source>
        <dbReference type="Proteomes" id="UP000231791"/>
    </source>
</evidence>
<feature type="region of interest" description="Disordered" evidence="1">
    <location>
        <begin position="49"/>
        <end position="109"/>
    </location>
</feature>
<reference evidence="3 4" key="1">
    <citation type="submission" date="2017-11" db="EMBL/GenBank/DDBJ databases">
        <title>Complete genome sequence of Streptomyces lavendulae subsp. lavendulae CCM 3239 (formerly 'Streptomyces aureofaciens CCM 3239'), the producer of the angucycline-type antibiotic auricin.</title>
        <authorList>
            <person name="Busche T."/>
            <person name="Novakova R."/>
            <person name="Al'Dilaimi A."/>
            <person name="Homerova D."/>
            <person name="Feckova L."/>
            <person name="Rezuchova B."/>
            <person name="Mingyar E."/>
            <person name="Csolleiova D."/>
            <person name="Bekeova C."/>
            <person name="Winkler A."/>
            <person name="Sevcikova B."/>
            <person name="Kalinowski J."/>
            <person name="Kormanec J."/>
            <person name="Ruckert C."/>
        </authorList>
    </citation>
    <scope>NUCLEOTIDE SEQUENCE [LARGE SCALE GENOMIC DNA]</scope>
    <source>
        <strain evidence="3 4">CCM 3239</strain>
    </source>
</reference>
<evidence type="ECO:0000313" key="3">
    <source>
        <dbReference type="EMBL" id="ATZ23017.1"/>
    </source>
</evidence>